<comment type="caution">
    <text evidence="1">The sequence shown here is derived from an EMBL/GenBank/DDBJ whole genome shotgun (WGS) entry which is preliminary data.</text>
</comment>
<dbReference type="Proteomes" id="UP000242682">
    <property type="component" value="Unassembled WGS sequence"/>
</dbReference>
<sequence>MMKVLLFFEETKSRKETLALGFFPALLTALWSATLNLRNMERLLTAIF</sequence>
<evidence type="ECO:0000313" key="1">
    <source>
        <dbReference type="EMBL" id="PSL40165.1"/>
    </source>
</evidence>
<keyword evidence="2" id="KW-1185">Reference proteome</keyword>
<reference evidence="1 2" key="1">
    <citation type="submission" date="2018-03" db="EMBL/GenBank/DDBJ databases">
        <title>Genomic Encyclopedia of Type Strains, Phase III (KMG-III): the genomes of soil and plant-associated and newly described type strains.</title>
        <authorList>
            <person name="Whitman W."/>
        </authorList>
    </citation>
    <scope>NUCLEOTIDE SEQUENCE [LARGE SCALE GENOMIC DNA]</scope>
    <source>
        <strain evidence="1 2">CGMCC 1.12259</strain>
    </source>
</reference>
<gene>
    <name evidence="1" type="ORF">B0H99_106183</name>
</gene>
<evidence type="ECO:0000313" key="2">
    <source>
        <dbReference type="Proteomes" id="UP000242682"/>
    </source>
</evidence>
<organism evidence="1 2">
    <name type="scientific">Planomicrobium soli</name>
    <dbReference type="NCBI Taxonomy" id="1176648"/>
    <lineage>
        <taxon>Bacteria</taxon>
        <taxon>Bacillati</taxon>
        <taxon>Bacillota</taxon>
        <taxon>Bacilli</taxon>
        <taxon>Bacillales</taxon>
        <taxon>Caryophanaceae</taxon>
        <taxon>Planomicrobium</taxon>
    </lineage>
</organism>
<proteinExistence type="predicted"/>
<dbReference type="EMBL" id="PYAT01000006">
    <property type="protein sequence ID" value="PSL40165.1"/>
    <property type="molecule type" value="Genomic_DNA"/>
</dbReference>
<name>A0A2P8H1T0_9BACL</name>
<protein>
    <submittedName>
        <fullName evidence="1">Uncharacterized protein</fullName>
    </submittedName>
</protein>
<dbReference type="AlphaFoldDB" id="A0A2P8H1T0"/>
<accession>A0A2P8H1T0</accession>